<name>V6TGR6_GIAIN</name>
<dbReference type="VEuPathDB" id="GiardiaDB:GL50803_00102728"/>
<dbReference type="VEuPathDB" id="GiardiaDB:DHA2_150260"/>
<feature type="region of interest" description="Disordered" evidence="1">
    <location>
        <begin position="576"/>
        <end position="628"/>
    </location>
</feature>
<evidence type="ECO:0000256" key="1">
    <source>
        <dbReference type="SAM" id="MobiDB-lite"/>
    </source>
</evidence>
<dbReference type="VEuPathDB" id="GiardiaDB:QR46_0902"/>
<reference evidence="2 3" key="2">
    <citation type="journal article" date="2013" name="Genome Biol. Evol.">
        <title>Genome sequencing of Giardia lamblia genotypes A2 and B isolates (DH and GS) and comparative analysis with the genomes of genotypes A1 and E (WB and Pig).</title>
        <authorList>
            <person name="Adam R.D."/>
            <person name="Dahlstrom E.W."/>
            <person name="Martens C.A."/>
            <person name="Bruno D.P."/>
            <person name="Barbian K.D."/>
            <person name="Ricklefs S.M."/>
            <person name="Hernandez M.M."/>
            <person name="Narla N.P."/>
            <person name="Patel R.B."/>
            <person name="Porcella S.F."/>
            <person name="Nash T.E."/>
        </authorList>
    </citation>
    <scope>NUCLEOTIDE SEQUENCE [LARGE SCALE GENOMIC DNA]</scope>
    <source>
        <strain evidence="2 3">DH</strain>
    </source>
</reference>
<accession>V6TGR6</accession>
<protein>
    <submittedName>
        <fullName evidence="2">Uncharacterized protein</fullName>
    </submittedName>
</protein>
<organism evidence="2 3">
    <name type="scientific">Giardia intestinalis</name>
    <name type="common">Giardia lamblia</name>
    <dbReference type="NCBI Taxonomy" id="5741"/>
    <lineage>
        <taxon>Eukaryota</taxon>
        <taxon>Metamonada</taxon>
        <taxon>Diplomonadida</taxon>
        <taxon>Hexamitidae</taxon>
        <taxon>Giardiinae</taxon>
        <taxon>Giardia</taxon>
    </lineage>
</organism>
<evidence type="ECO:0000313" key="3">
    <source>
        <dbReference type="Proteomes" id="UP000018320"/>
    </source>
</evidence>
<dbReference type="Proteomes" id="UP000018320">
    <property type="component" value="Unassembled WGS sequence"/>
</dbReference>
<dbReference type="VEuPathDB" id="GiardiaDB:GL50581_475"/>
<gene>
    <name evidence="2" type="ORF">DHA2_150260</name>
</gene>
<proteinExistence type="predicted"/>
<sequence>MLITDSRKACFAVYQQNGMLRLWDATSGMWLRDITDSQLVTMSVTAMLFDTSLALHGKDRAEGQRSEVQGAIIGTNSGNIYTWTSEGSLFVPANYSHRSAVAAIVAPRGASYVLSIDIDGVLIKGIWGQGGSLVKQKEVNILSIPYRHSSPLNKAQPDSLTPATQPTVSEIHMGLLEQSCVIAYGPGLYILDCNQTGINFLGLQSSVVALACEHCLIGVSMRNASIISLLGYYKQEHLLRVGRLVSSDTQTQLTLSTSYGKTKHACVTYAITACSSNSVSLFILPFPSLEQVTKKGARIPSVPPALELRASGTLASSILAVIPQYLRAKSAIYIIKGNYTLPSLITEDVPNNLLKDYFFVEDHQTDPDEAKQKTEKRTIADVSARLLQSSHQAIQGAATGANAEIFNQFTRFNEANPNIQSAVLPKAAIAAPPVHIDEFRETSQSDDVLPIEQVIAQKNKHRLHALLTTTSKQARINTAKMLSEEGVHSVFASLLQYANCVENTEYVSDILIWVNTLLKERPEVLKSDRSIPAISGFKSLFHNRISYKNTLVSLSQKLAPLRFSDDILNDLRRQVEEEAQEQDRQALGTDGEDEIIHTDESAEESTDESSTEEYTEKSDEELDDPNGI</sequence>
<evidence type="ECO:0000313" key="2">
    <source>
        <dbReference type="EMBL" id="ESU38123.1"/>
    </source>
</evidence>
<dbReference type="EMBL" id="AHGT01000017">
    <property type="protein sequence ID" value="ESU38123.1"/>
    <property type="molecule type" value="Genomic_DNA"/>
</dbReference>
<reference evidence="3" key="1">
    <citation type="submission" date="2012-02" db="EMBL/GenBank/DDBJ databases">
        <title>Genome sequencing of Giardia lamblia Genotypes A2 and B isolates (DH and GS) and comparative analysis with the genomes of Genotypes A1 and E (WB and Pig).</title>
        <authorList>
            <person name="Adam R."/>
            <person name="Dahlstrom E."/>
            <person name="Martens C."/>
            <person name="Bruno D."/>
            <person name="Barbian K."/>
            <person name="Porcella S.F."/>
            <person name="Nash T."/>
        </authorList>
    </citation>
    <scope>NUCLEOTIDE SEQUENCE</scope>
    <source>
        <strain evidence="3">DH</strain>
    </source>
</reference>
<comment type="caution">
    <text evidence="2">The sequence shown here is derived from an EMBL/GenBank/DDBJ whole genome shotgun (WGS) entry which is preliminary data.</text>
</comment>
<feature type="compositionally biased region" description="Acidic residues" evidence="1">
    <location>
        <begin position="601"/>
        <end position="628"/>
    </location>
</feature>
<dbReference type="AlphaFoldDB" id="V6TGR6"/>